<dbReference type="InterPro" id="IPR005572">
    <property type="entry name" value="Anti-sigma_E_RseA_N"/>
</dbReference>
<proteinExistence type="predicted"/>
<dbReference type="EMBL" id="JAUFPU010000004">
    <property type="protein sequence ID" value="MDN3576171.1"/>
    <property type="molecule type" value="Genomic_DNA"/>
</dbReference>
<protein>
    <submittedName>
        <fullName evidence="3">Sigma-E factor negative regulatory protein</fullName>
    </submittedName>
</protein>
<evidence type="ECO:0000313" key="4">
    <source>
        <dbReference type="Proteomes" id="UP001180081"/>
    </source>
</evidence>
<reference evidence="3" key="2">
    <citation type="submission" date="2023-06" db="EMBL/GenBank/DDBJ databases">
        <authorList>
            <person name="Lucena T."/>
            <person name="Sun Q."/>
        </authorList>
    </citation>
    <scope>NUCLEOTIDE SEQUENCE</scope>
    <source>
        <strain evidence="3">CECT 7703</strain>
    </source>
</reference>
<keyword evidence="1" id="KW-0472">Membrane</keyword>
<comment type="caution">
    <text evidence="3">The sequence shown here is derived from an EMBL/GenBank/DDBJ whole genome shotgun (WGS) entry which is preliminary data.</text>
</comment>
<name>A0ABT8B235_9NEIS</name>
<dbReference type="InterPro" id="IPR052383">
    <property type="entry name" value="Anti-sigma-E_RseA-like"/>
</dbReference>
<dbReference type="SUPFAM" id="SSF89069">
    <property type="entry name" value="N-terminal, cytoplasmic domain of anti-sigmaE factor RseA"/>
    <property type="match status" value="1"/>
</dbReference>
<evidence type="ECO:0000259" key="2">
    <source>
        <dbReference type="Pfam" id="PF03872"/>
    </source>
</evidence>
<sequence>MNQSAKIGVGNNLQGRRVQKMQEKLSAMVDGEWDDHELDALMASISQEEGADVWRDYHLIGDAMNQRSVLSGDFMANFSTRLEQEPAILAPNAMRRRMVVPHKRWVALSMAASVVLVSATAWYVSSARGLTVPGTPAGNELLAANQPIKVAPQVVEEVNPYLFAHQAMSGNPGFSHKPVILTGAEAERAAGHH</sequence>
<organism evidence="3 4">
    <name type="scientific">Chitinimonas viridis</name>
    <dbReference type="NCBI Taxonomy" id="664880"/>
    <lineage>
        <taxon>Bacteria</taxon>
        <taxon>Pseudomonadati</taxon>
        <taxon>Pseudomonadota</taxon>
        <taxon>Betaproteobacteria</taxon>
        <taxon>Neisseriales</taxon>
        <taxon>Chitinibacteraceae</taxon>
        <taxon>Chitinimonas</taxon>
    </lineage>
</organism>
<feature type="domain" description="Anti sigma-E protein RseA N-terminal" evidence="2">
    <location>
        <begin position="22"/>
        <end position="102"/>
    </location>
</feature>
<accession>A0ABT8B235</accession>
<dbReference type="Proteomes" id="UP001180081">
    <property type="component" value="Unassembled WGS sequence"/>
</dbReference>
<reference evidence="3" key="1">
    <citation type="journal article" date="2014" name="Int. J. Syst. Evol. Microbiol.">
        <title>Complete genome of a new Firmicutes species belonging to the dominant human colonic microbiota ('Ruminococcus bicirculans') reveals two chromosomes and a selective capacity to utilize plant glucans.</title>
        <authorList>
            <consortium name="NISC Comparative Sequencing Program"/>
            <person name="Wegmann U."/>
            <person name="Louis P."/>
            <person name="Goesmann A."/>
            <person name="Henrissat B."/>
            <person name="Duncan S.H."/>
            <person name="Flint H.J."/>
        </authorList>
    </citation>
    <scope>NUCLEOTIDE SEQUENCE</scope>
    <source>
        <strain evidence="3">CECT 7703</strain>
    </source>
</reference>
<dbReference type="CDD" id="cd16328">
    <property type="entry name" value="RseA_N"/>
    <property type="match status" value="1"/>
</dbReference>
<gene>
    <name evidence="3" type="ORF">QWZ03_05250</name>
</gene>
<dbReference type="Pfam" id="PF03872">
    <property type="entry name" value="RseA_N"/>
    <property type="match status" value="1"/>
</dbReference>
<dbReference type="RefSeq" id="WP_290331776.1">
    <property type="nucleotide sequence ID" value="NZ_JAUFPU010000004.1"/>
</dbReference>
<feature type="transmembrane region" description="Helical" evidence="1">
    <location>
        <begin position="105"/>
        <end position="124"/>
    </location>
</feature>
<dbReference type="PANTHER" id="PTHR38104">
    <property type="match status" value="1"/>
</dbReference>
<dbReference type="PANTHER" id="PTHR38104:SF1">
    <property type="entry name" value="ANTI-SIGMA-E FACTOR RSEA"/>
    <property type="match status" value="1"/>
</dbReference>
<dbReference type="Gene3D" id="1.10.10.880">
    <property type="entry name" value="Anti sigma-E protein RseA, N-terminal domain"/>
    <property type="match status" value="1"/>
</dbReference>
<dbReference type="InterPro" id="IPR036147">
    <property type="entry name" value="Anti-sigma_E_RseA_N_sf"/>
</dbReference>
<evidence type="ECO:0000313" key="3">
    <source>
        <dbReference type="EMBL" id="MDN3576171.1"/>
    </source>
</evidence>
<keyword evidence="1" id="KW-1133">Transmembrane helix</keyword>
<keyword evidence="4" id="KW-1185">Reference proteome</keyword>
<keyword evidence="1" id="KW-0812">Transmembrane</keyword>
<evidence type="ECO:0000256" key="1">
    <source>
        <dbReference type="SAM" id="Phobius"/>
    </source>
</evidence>